<dbReference type="Proteomes" id="UP000054217">
    <property type="component" value="Unassembled WGS sequence"/>
</dbReference>
<sequence length="63" mass="7357">YEWGIKETEYWTYTRWNSALILSQNSQVSGWQRAYTITCIIPNRSLVPIDKNFDLPGGNKTMT</sequence>
<dbReference type="HOGENOM" id="CLU_2892162_0_0_1"/>
<keyword evidence="2" id="KW-1185">Reference proteome</keyword>
<dbReference type="AlphaFoldDB" id="A0A0C3JBK1"/>
<dbReference type="InParanoid" id="A0A0C3JBK1"/>
<protein>
    <submittedName>
        <fullName evidence="1">Uncharacterized protein</fullName>
    </submittedName>
</protein>
<feature type="non-terminal residue" evidence="1">
    <location>
        <position position="1"/>
    </location>
</feature>
<dbReference type="EMBL" id="KN831963">
    <property type="protein sequence ID" value="KIO06463.1"/>
    <property type="molecule type" value="Genomic_DNA"/>
</dbReference>
<evidence type="ECO:0000313" key="2">
    <source>
        <dbReference type="Proteomes" id="UP000054217"/>
    </source>
</evidence>
<organism evidence="1 2">
    <name type="scientific">Pisolithus tinctorius Marx 270</name>
    <dbReference type="NCBI Taxonomy" id="870435"/>
    <lineage>
        <taxon>Eukaryota</taxon>
        <taxon>Fungi</taxon>
        <taxon>Dikarya</taxon>
        <taxon>Basidiomycota</taxon>
        <taxon>Agaricomycotina</taxon>
        <taxon>Agaricomycetes</taxon>
        <taxon>Agaricomycetidae</taxon>
        <taxon>Boletales</taxon>
        <taxon>Sclerodermatineae</taxon>
        <taxon>Pisolithaceae</taxon>
        <taxon>Pisolithus</taxon>
    </lineage>
</organism>
<gene>
    <name evidence="1" type="ORF">M404DRAFT_999123</name>
</gene>
<reference evidence="2" key="2">
    <citation type="submission" date="2015-01" db="EMBL/GenBank/DDBJ databases">
        <title>Evolutionary Origins and Diversification of the Mycorrhizal Mutualists.</title>
        <authorList>
            <consortium name="DOE Joint Genome Institute"/>
            <consortium name="Mycorrhizal Genomics Consortium"/>
            <person name="Kohler A."/>
            <person name="Kuo A."/>
            <person name="Nagy L.G."/>
            <person name="Floudas D."/>
            <person name="Copeland A."/>
            <person name="Barry K.W."/>
            <person name="Cichocki N."/>
            <person name="Veneault-Fourrey C."/>
            <person name="LaButti K."/>
            <person name="Lindquist E.A."/>
            <person name="Lipzen A."/>
            <person name="Lundell T."/>
            <person name="Morin E."/>
            <person name="Murat C."/>
            <person name="Riley R."/>
            <person name="Ohm R."/>
            <person name="Sun H."/>
            <person name="Tunlid A."/>
            <person name="Henrissat B."/>
            <person name="Grigoriev I.V."/>
            <person name="Hibbett D.S."/>
            <person name="Martin F."/>
        </authorList>
    </citation>
    <scope>NUCLEOTIDE SEQUENCE [LARGE SCALE GENOMIC DNA]</scope>
    <source>
        <strain evidence="2">Marx 270</strain>
    </source>
</reference>
<proteinExistence type="predicted"/>
<evidence type="ECO:0000313" key="1">
    <source>
        <dbReference type="EMBL" id="KIO06463.1"/>
    </source>
</evidence>
<reference evidence="1 2" key="1">
    <citation type="submission" date="2014-04" db="EMBL/GenBank/DDBJ databases">
        <authorList>
            <consortium name="DOE Joint Genome Institute"/>
            <person name="Kuo A."/>
            <person name="Kohler A."/>
            <person name="Costa M.D."/>
            <person name="Nagy L.G."/>
            <person name="Floudas D."/>
            <person name="Copeland A."/>
            <person name="Barry K.W."/>
            <person name="Cichocki N."/>
            <person name="Veneault-Fourrey C."/>
            <person name="LaButti K."/>
            <person name="Lindquist E.A."/>
            <person name="Lipzen A."/>
            <person name="Lundell T."/>
            <person name="Morin E."/>
            <person name="Murat C."/>
            <person name="Sun H."/>
            <person name="Tunlid A."/>
            <person name="Henrissat B."/>
            <person name="Grigoriev I.V."/>
            <person name="Hibbett D.S."/>
            <person name="Martin F."/>
            <person name="Nordberg H.P."/>
            <person name="Cantor M.N."/>
            <person name="Hua S.X."/>
        </authorList>
    </citation>
    <scope>NUCLEOTIDE SEQUENCE [LARGE SCALE GENOMIC DNA]</scope>
    <source>
        <strain evidence="1 2">Marx 270</strain>
    </source>
</reference>
<accession>A0A0C3JBK1</accession>
<name>A0A0C3JBK1_PISTI</name>